<dbReference type="KEGG" id="trz:GWP43_11855"/>
<feature type="domain" description="HTH hxlR-type" evidence="4">
    <location>
        <begin position="8"/>
        <end position="106"/>
    </location>
</feature>
<dbReference type="Pfam" id="PF01638">
    <property type="entry name" value="HxlR"/>
    <property type="match status" value="1"/>
</dbReference>
<reference evidence="5 6" key="1">
    <citation type="submission" date="2020-01" db="EMBL/GenBank/DDBJ databases">
        <title>Complete genome sequence of a human oral phylogroup 1 Treponema sp. strain ATCC 700766, originally isolated from periodontitis dental plaque.</title>
        <authorList>
            <person name="Chan Y."/>
            <person name="Huo Y.-B."/>
            <person name="Yu X.-L."/>
            <person name="Zeng H."/>
            <person name="Leung W.-K."/>
            <person name="Watt R.M."/>
        </authorList>
    </citation>
    <scope>NUCLEOTIDE SEQUENCE [LARGE SCALE GENOMIC DNA]</scope>
    <source>
        <strain evidence="5 6">OMZ 804</strain>
    </source>
</reference>
<organism evidence="5 6">
    <name type="scientific">Treponema vincentii</name>
    <dbReference type="NCBI Taxonomy" id="69710"/>
    <lineage>
        <taxon>Bacteria</taxon>
        <taxon>Pseudomonadati</taxon>
        <taxon>Spirochaetota</taxon>
        <taxon>Spirochaetia</taxon>
        <taxon>Spirochaetales</taxon>
        <taxon>Treponemataceae</taxon>
        <taxon>Treponema</taxon>
    </lineage>
</organism>
<keyword evidence="3" id="KW-0804">Transcription</keyword>
<dbReference type="Gene3D" id="1.10.10.10">
    <property type="entry name" value="Winged helix-like DNA-binding domain superfamily/Winged helix DNA-binding domain"/>
    <property type="match status" value="1"/>
</dbReference>
<evidence type="ECO:0000313" key="5">
    <source>
        <dbReference type="EMBL" id="QHX44576.1"/>
    </source>
</evidence>
<dbReference type="InterPro" id="IPR036390">
    <property type="entry name" value="WH_DNA-bd_sf"/>
</dbReference>
<dbReference type="EMBL" id="CP048020">
    <property type="protein sequence ID" value="QHX44576.1"/>
    <property type="molecule type" value="Genomic_DNA"/>
</dbReference>
<dbReference type="Proteomes" id="UP000464374">
    <property type="component" value="Chromosome"/>
</dbReference>
<keyword evidence="2" id="KW-0238">DNA-binding</keyword>
<dbReference type="PROSITE" id="PS51118">
    <property type="entry name" value="HTH_HXLR"/>
    <property type="match status" value="1"/>
</dbReference>
<dbReference type="InterPro" id="IPR002577">
    <property type="entry name" value="HTH_HxlR"/>
</dbReference>
<proteinExistence type="predicted"/>
<sequence>MMSMYDKCPFATTQRVLQGKWAIIILYHLSTGTKRFNQLERLMPTTTRTVLTRQLRQLEKDKLIDRKVFAEVPPHVEYSLSKLGAQFQKVLDEIEIFGLNYIAELNKMQKGKSE</sequence>
<evidence type="ECO:0000256" key="3">
    <source>
        <dbReference type="ARBA" id="ARBA00023163"/>
    </source>
</evidence>
<dbReference type="PANTHER" id="PTHR33204:SF29">
    <property type="entry name" value="TRANSCRIPTIONAL REGULATOR"/>
    <property type="match status" value="1"/>
</dbReference>
<evidence type="ECO:0000259" key="4">
    <source>
        <dbReference type="PROSITE" id="PS51118"/>
    </source>
</evidence>
<gene>
    <name evidence="5" type="ORF">GWP43_11855</name>
</gene>
<dbReference type="SUPFAM" id="SSF46785">
    <property type="entry name" value="Winged helix' DNA-binding domain"/>
    <property type="match status" value="1"/>
</dbReference>
<dbReference type="GO" id="GO:0003677">
    <property type="term" value="F:DNA binding"/>
    <property type="evidence" value="ECO:0007669"/>
    <property type="project" value="UniProtKB-KW"/>
</dbReference>
<keyword evidence="1" id="KW-0805">Transcription regulation</keyword>
<protein>
    <submittedName>
        <fullName evidence="5">Helix-turn-helix transcriptional regulator</fullName>
    </submittedName>
</protein>
<dbReference type="PANTHER" id="PTHR33204">
    <property type="entry name" value="TRANSCRIPTIONAL REGULATOR, MARR FAMILY"/>
    <property type="match status" value="1"/>
</dbReference>
<evidence type="ECO:0000256" key="2">
    <source>
        <dbReference type="ARBA" id="ARBA00023125"/>
    </source>
</evidence>
<evidence type="ECO:0000313" key="6">
    <source>
        <dbReference type="Proteomes" id="UP000464374"/>
    </source>
</evidence>
<accession>A0A6P1Y3U6</accession>
<evidence type="ECO:0000256" key="1">
    <source>
        <dbReference type="ARBA" id="ARBA00023015"/>
    </source>
</evidence>
<name>A0A6P1Y3U6_9SPIR</name>
<dbReference type="AlphaFoldDB" id="A0A6P1Y3U6"/>
<dbReference type="InterPro" id="IPR036388">
    <property type="entry name" value="WH-like_DNA-bd_sf"/>
</dbReference>